<dbReference type="Proteomes" id="UP000186303">
    <property type="component" value="Chromosome 4"/>
</dbReference>
<dbReference type="InterPro" id="IPR002088">
    <property type="entry name" value="Prenyl_trans_a"/>
</dbReference>
<evidence type="ECO:0000256" key="6">
    <source>
        <dbReference type="ARBA" id="ARBA00022679"/>
    </source>
</evidence>
<protein>
    <recommendedName>
        <fullName evidence="9">Protein farnesyltransferase/geranylgeranyltransferase type-1 subunit alpha</fullName>
        <ecNumber evidence="4">2.5.1.58</ecNumber>
        <ecNumber evidence="3">2.5.1.59</ecNumber>
    </recommendedName>
    <alternativeName>
        <fullName evidence="12">CAAX farnesyltransferase subunit alpha</fullName>
    </alternativeName>
    <alternativeName>
        <fullName evidence="11">FTase-alpha</fullName>
    </alternativeName>
    <alternativeName>
        <fullName evidence="10">Ras proteins prenyltransferase subunit alpha</fullName>
    </alternativeName>
    <alternativeName>
        <fullName evidence="13">Type I protein geranyl-geranyltransferase subunit alpha</fullName>
    </alternativeName>
</protein>
<dbReference type="PANTHER" id="PTHR11129:SF1">
    <property type="entry name" value="PROTEIN FARNESYLTRANSFERASE_GERANYLGERANYLTRANSFERASE TYPE-1 SUBUNIT ALPHA"/>
    <property type="match status" value="1"/>
</dbReference>
<keyword evidence="8" id="KW-0460">Magnesium</keyword>
<keyword evidence="6 14" id="KW-0808">Transferase</keyword>
<reference evidence="15" key="1">
    <citation type="journal article" date="2017" name="Nucleic Acids Res.">
        <title>Proteogenomics produces comprehensive and highly accurate protein-coding gene annotation in a complete genome assembly of Malassezia sympodialis.</title>
        <authorList>
            <person name="Zhu Y."/>
            <person name="Engstroem P.G."/>
            <person name="Tellgren-Roth C."/>
            <person name="Baudo C.D."/>
            <person name="Kennell J.C."/>
            <person name="Sun S."/>
            <person name="Billmyre R.B."/>
            <person name="Schroeder M.S."/>
            <person name="Andersson A."/>
            <person name="Holm T."/>
            <person name="Sigurgeirsson B."/>
            <person name="Wu G."/>
            <person name="Sankaranarayanan S.R."/>
            <person name="Siddharthan R."/>
            <person name="Sanyal K."/>
            <person name="Lundeberg J."/>
            <person name="Nystedt B."/>
            <person name="Boekhout T."/>
            <person name="Dawson T.L. Jr."/>
            <person name="Heitman J."/>
            <person name="Scheynius A."/>
            <person name="Lehtioe J."/>
        </authorList>
    </citation>
    <scope>NUCLEOTIDE SEQUENCE [LARGE SCALE GENOMIC DNA]</scope>
    <source>
        <strain evidence="15">ATCC 42132</strain>
    </source>
</reference>
<sequence>MVALKEIPITESDLSQDMFELDMTASIWSDLEPMPPNDGPEPLCPILYDPEYSKAMGLFRALLSLHNGEVEVSERALSLTMHLVQINPSNYTIWQYRASVLMKMAEGRQDKTLLKEEISFLNEFARENMKNYQVWQHRKLVVSMLGDPSNEMEFIETTLNVDAKNYHTWAYRQWVLVYFGGIGDNQHGMSSPGASQFPQLWDAELAYTDMMIRRDIRNNSAFNHRWFCIFGPALQYREQLDPSLEKKREDEISYALEIVAMAPNNASAWNYLRGLHQSLSPIRPLINLELRATEFLSNKDHAYAAQHPEEDQANQTSPYALEWLFDASLEAMDAGDTNKRQLAELLLVRLRNTDPARVKYWDYCEQRLLS</sequence>
<comment type="similarity">
    <text evidence="2">Belongs to the protein prenyltransferase subunit alpha family.</text>
</comment>
<dbReference type="PANTHER" id="PTHR11129">
    <property type="entry name" value="PROTEIN FARNESYLTRANSFERASE ALPHA SUBUNIT/RAB GERANYLGERANYL TRANSFERASE ALPHA SUBUNIT"/>
    <property type="match status" value="1"/>
</dbReference>
<keyword evidence="7" id="KW-0677">Repeat</keyword>
<evidence type="ECO:0000256" key="8">
    <source>
        <dbReference type="ARBA" id="ARBA00022842"/>
    </source>
</evidence>
<evidence type="ECO:0000313" key="14">
    <source>
        <dbReference type="EMBL" id="SHO78674.1"/>
    </source>
</evidence>
<name>A0A1M8A906_MALS4</name>
<dbReference type="EMBL" id="LT671824">
    <property type="protein sequence ID" value="SHO78674.1"/>
    <property type="molecule type" value="Genomic_DNA"/>
</dbReference>
<gene>
    <name evidence="14" type="ORF">MSYG_3021</name>
</gene>
<keyword evidence="15" id="KW-1185">Reference proteome</keyword>
<dbReference type="AlphaFoldDB" id="A0A1M8A906"/>
<dbReference type="GO" id="GO:0004660">
    <property type="term" value="F:protein farnesyltransferase activity"/>
    <property type="evidence" value="ECO:0007669"/>
    <property type="project" value="UniProtKB-EC"/>
</dbReference>
<evidence type="ECO:0000256" key="9">
    <source>
        <dbReference type="ARBA" id="ARBA00040965"/>
    </source>
</evidence>
<evidence type="ECO:0000256" key="12">
    <source>
        <dbReference type="ARBA" id="ARBA00043086"/>
    </source>
</evidence>
<dbReference type="GO" id="GO:0004662">
    <property type="term" value="F:CAAX-protein geranylgeranyltransferase activity"/>
    <property type="evidence" value="ECO:0007669"/>
    <property type="project" value="UniProtKB-EC"/>
</dbReference>
<dbReference type="GO" id="GO:0005965">
    <property type="term" value="C:protein farnesyltransferase complex"/>
    <property type="evidence" value="ECO:0007669"/>
    <property type="project" value="TreeGrafter"/>
</dbReference>
<dbReference type="Pfam" id="PF01239">
    <property type="entry name" value="PPTA"/>
    <property type="match status" value="5"/>
</dbReference>
<dbReference type="GO" id="GO:0005953">
    <property type="term" value="C:CAAX-protein geranylgeranyltransferase complex"/>
    <property type="evidence" value="ECO:0007669"/>
    <property type="project" value="TreeGrafter"/>
</dbReference>
<dbReference type="EC" id="2.5.1.58" evidence="4"/>
<evidence type="ECO:0000313" key="15">
    <source>
        <dbReference type="Proteomes" id="UP000186303"/>
    </source>
</evidence>
<keyword evidence="5" id="KW-0637">Prenyltransferase</keyword>
<evidence type="ECO:0000256" key="1">
    <source>
        <dbReference type="ARBA" id="ARBA00001946"/>
    </source>
</evidence>
<proteinExistence type="inferred from homology"/>
<dbReference type="EC" id="2.5.1.59" evidence="3"/>
<evidence type="ECO:0000256" key="2">
    <source>
        <dbReference type="ARBA" id="ARBA00006734"/>
    </source>
</evidence>
<comment type="cofactor">
    <cofactor evidence="1">
        <name>Mg(2+)</name>
        <dbReference type="ChEBI" id="CHEBI:18420"/>
    </cofactor>
</comment>
<evidence type="ECO:0000256" key="4">
    <source>
        <dbReference type="ARBA" id="ARBA00012702"/>
    </source>
</evidence>
<accession>A0A1M8A906</accession>
<dbReference type="OMA" id="VGALEWW"/>
<dbReference type="PROSITE" id="PS51147">
    <property type="entry name" value="PFTA"/>
    <property type="match status" value="5"/>
</dbReference>
<evidence type="ECO:0000256" key="5">
    <source>
        <dbReference type="ARBA" id="ARBA00022602"/>
    </source>
</evidence>
<evidence type="ECO:0000256" key="13">
    <source>
        <dbReference type="ARBA" id="ARBA00043219"/>
    </source>
</evidence>
<dbReference type="Gene3D" id="1.25.40.120">
    <property type="entry name" value="Protein prenylyltransferase"/>
    <property type="match status" value="1"/>
</dbReference>
<dbReference type="STRING" id="1230383.A0A1M8A906"/>
<evidence type="ECO:0000256" key="3">
    <source>
        <dbReference type="ARBA" id="ARBA00012700"/>
    </source>
</evidence>
<dbReference type="SUPFAM" id="SSF48439">
    <property type="entry name" value="Protein prenylyltransferase"/>
    <property type="match status" value="1"/>
</dbReference>
<evidence type="ECO:0000256" key="7">
    <source>
        <dbReference type="ARBA" id="ARBA00022737"/>
    </source>
</evidence>
<dbReference type="VEuPathDB" id="FungiDB:MSYG_3021"/>
<dbReference type="OrthoDB" id="10255768at2759"/>
<evidence type="ECO:0000256" key="11">
    <source>
        <dbReference type="ARBA" id="ARBA00042436"/>
    </source>
</evidence>
<organism evidence="14 15">
    <name type="scientific">Malassezia sympodialis (strain ATCC 42132)</name>
    <name type="common">Atopic eczema-associated yeast</name>
    <dbReference type="NCBI Taxonomy" id="1230383"/>
    <lineage>
        <taxon>Eukaryota</taxon>
        <taxon>Fungi</taxon>
        <taxon>Dikarya</taxon>
        <taxon>Basidiomycota</taxon>
        <taxon>Ustilaginomycotina</taxon>
        <taxon>Malasseziomycetes</taxon>
        <taxon>Malasseziales</taxon>
        <taxon>Malasseziaceae</taxon>
        <taxon>Malassezia</taxon>
    </lineage>
</organism>
<evidence type="ECO:0000256" key="10">
    <source>
        <dbReference type="ARBA" id="ARBA00041392"/>
    </source>
</evidence>